<organism evidence="8 9">
    <name type="scientific">Trichosporon asahii var. asahii (strain ATCC 90039 / CBS 2479 / JCM 2466 / KCTC 7840 / NBRC 103889/ NCYC 2677 / UAMH 7654)</name>
    <name type="common">Yeast</name>
    <dbReference type="NCBI Taxonomy" id="1186058"/>
    <lineage>
        <taxon>Eukaryota</taxon>
        <taxon>Fungi</taxon>
        <taxon>Dikarya</taxon>
        <taxon>Basidiomycota</taxon>
        <taxon>Agaricomycotina</taxon>
        <taxon>Tremellomycetes</taxon>
        <taxon>Trichosporonales</taxon>
        <taxon>Trichosporonaceae</taxon>
        <taxon>Trichosporon</taxon>
    </lineage>
</organism>
<evidence type="ECO:0000256" key="4">
    <source>
        <dbReference type="ARBA" id="ARBA00022989"/>
    </source>
</evidence>
<gene>
    <name evidence="8" type="ORF">A1Q1_02681</name>
</gene>
<dbReference type="PANTHER" id="PTHR22950:SF567">
    <property type="entry name" value="AMINO ACID TRANSPORTER TRANSMEMBRANE DOMAIN-CONTAINING PROTEIN"/>
    <property type="match status" value="1"/>
</dbReference>
<comment type="caution">
    <text evidence="8">The sequence shown here is derived from an EMBL/GenBank/DDBJ whole genome shotgun (WGS) entry which is preliminary data.</text>
</comment>
<proteinExistence type="inferred from homology"/>
<dbReference type="FunFam" id="1.20.1740.10:FF:000039">
    <property type="entry name" value="Neutral amino acid transporter (Eurofung)"/>
    <property type="match status" value="1"/>
</dbReference>
<evidence type="ECO:0000256" key="3">
    <source>
        <dbReference type="ARBA" id="ARBA00022692"/>
    </source>
</evidence>
<feature type="transmembrane region" description="Helical" evidence="6">
    <location>
        <begin position="286"/>
        <end position="308"/>
    </location>
</feature>
<dbReference type="InterPro" id="IPR013057">
    <property type="entry name" value="AA_transpt_TM"/>
</dbReference>
<feature type="transmembrane region" description="Helical" evidence="6">
    <location>
        <begin position="432"/>
        <end position="456"/>
    </location>
</feature>
<evidence type="ECO:0000256" key="1">
    <source>
        <dbReference type="ARBA" id="ARBA00004141"/>
    </source>
</evidence>
<evidence type="ECO:0000313" key="8">
    <source>
        <dbReference type="EMBL" id="EJT48398.1"/>
    </source>
</evidence>
<dbReference type="GO" id="GO:0015179">
    <property type="term" value="F:L-amino acid transmembrane transporter activity"/>
    <property type="evidence" value="ECO:0007669"/>
    <property type="project" value="TreeGrafter"/>
</dbReference>
<dbReference type="HOGENOM" id="CLU_027816_0_1_1"/>
<dbReference type="AlphaFoldDB" id="J5QPA7"/>
<dbReference type="RefSeq" id="XP_014179417.1">
    <property type="nucleotide sequence ID" value="XM_014323942.1"/>
</dbReference>
<protein>
    <recommendedName>
        <fullName evidence="7">Amino acid transporter transmembrane domain-containing protein</fullName>
    </recommendedName>
</protein>
<sequence length="480" mass="53430">MSPFRTKKDIEKETFAIEDEAPRVRVEDDSSSYDSSQFAELAAKEEGHDIKFRTLTWKKATLLLFGEYVCLAILALPWCLSVLGWACGLIVLVALGFFCWYTSYTLWQWCMRHPESTDMVDIAATLFPRFPWLARELTGFFLLVNNVMLIGFHVFTGAKILNTLSEHSMCTVAFQGFSAIMGIVFSLPRTLKDVSKMGVFSAISMGIAILLALIFSGIEDHPLGGYGGKWPELGPVRTSGGFPTPKPDFVGGLNAVLNMAFLWNGQILYPSFIAEMKEPKDFPKALAALTALEMGLFVVVSVVGYYYLGQYAQAPMMGSFVNPSYRKAAFAFVLPPTIIIGGIYSNVTSKYLYRRILGNSRHAHSNTVLGWGTWLSIVFLIWTVAFVLGNVIPSMGDFLSIISSSCTSWFGFMFWAVAYYRMNKKRLFKGPLKCFTTFLNVLIFGFGLFMLGAGLYTSIEAIILDYQGPVRGTFSCADNQ</sequence>
<evidence type="ECO:0000256" key="6">
    <source>
        <dbReference type="SAM" id="Phobius"/>
    </source>
</evidence>
<dbReference type="EMBL" id="ALBS01000206">
    <property type="protein sequence ID" value="EJT48398.1"/>
    <property type="molecule type" value="Genomic_DNA"/>
</dbReference>
<feature type="transmembrane region" description="Helical" evidence="6">
    <location>
        <begin position="199"/>
        <end position="218"/>
    </location>
</feature>
<accession>J5QPA7</accession>
<evidence type="ECO:0000256" key="2">
    <source>
        <dbReference type="ARBA" id="ARBA00008066"/>
    </source>
</evidence>
<dbReference type="GO" id="GO:0016020">
    <property type="term" value="C:membrane"/>
    <property type="evidence" value="ECO:0007669"/>
    <property type="project" value="UniProtKB-SubCell"/>
</dbReference>
<feature type="transmembrane region" description="Helical" evidence="6">
    <location>
        <begin position="137"/>
        <end position="155"/>
    </location>
</feature>
<feature type="transmembrane region" description="Helical" evidence="6">
    <location>
        <begin position="398"/>
        <end position="420"/>
    </location>
</feature>
<evidence type="ECO:0000259" key="7">
    <source>
        <dbReference type="Pfam" id="PF01490"/>
    </source>
</evidence>
<dbReference type="GeneID" id="25986194"/>
<feature type="domain" description="Amino acid transporter transmembrane" evidence="7">
    <location>
        <begin position="54"/>
        <end position="459"/>
    </location>
</feature>
<comment type="similarity">
    <text evidence="2">Belongs to the amino acid/polyamine transporter 2 family.</text>
</comment>
<evidence type="ECO:0000256" key="5">
    <source>
        <dbReference type="ARBA" id="ARBA00023136"/>
    </source>
</evidence>
<keyword evidence="3 6" id="KW-0812">Transmembrane</keyword>
<reference evidence="8 9" key="1">
    <citation type="journal article" date="2012" name="Eukaryot. Cell">
        <title>Draft genome sequence of CBS 2479, the standard type strain of Trichosporon asahii.</title>
        <authorList>
            <person name="Yang R.Y."/>
            <person name="Li H.T."/>
            <person name="Zhu H."/>
            <person name="Zhou G.P."/>
            <person name="Wang M."/>
            <person name="Wang L."/>
        </authorList>
    </citation>
    <scope>NUCLEOTIDE SEQUENCE [LARGE SCALE GENOMIC DNA]</scope>
    <source>
        <strain evidence="9">ATCC 90039 / CBS 2479 / JCM 2466 / KCTC 7840 / NCYC 2677 / UAMH 7654</strain>
    </source>
</reference>
<comment type="subcellular location">
    <subcellularLocation>
        <location evidence="1">Membrane</location>
        <topology evidence="1">Multi-pass membrane protein</topology>
    </subcellularLocation>
</comment>
<feature type="transmembrane region" description="Helical" evidence="6">
    <location>
        <begin position="368"/>
        <end position="392"/>
    </location>
</feature>
<dbReference type="OrthoDB" id="294730at2759"/>
<feature type="transmembrane region" description="Helical" evidence="6">
    <location>
        <begin position="167"/>
        <end position="187"/>
    </location>
</feature>
<name>J5QPA7_TRIAS</name>
<evidence type="ECO:0000313" key="9">
    <source>
        <dbReference type="Proteomes" id="UP000002748"/>
    </source>
</evidence>
<dbReference type="VEuPathDB" id="FungiDB:A1Q1_02681"/>
<feature type="transmembrane region" description="Helical" evidence="6">
    <location>
        <begin position="255"/>
        <end position="274"/>
    </location>
</feature>
<feature type="transmembrane region" description="Helical" evidence="6">
    <location>
        <begin position="328"/>
        <end position="347"/>
    </location>
</feature>
<keyword evidence="5 6" id="KW-0472">Membrane</keyword>
<dbReference type="Proteomes" id="UP000002748">
    <property type="component" value="Unassembled WGS sequence"/>
</dbReference>
<keyword evidence="4 6" id="KW-1133">Transmembrane helix</keyword>
<dbReference type="PANTHER" id="PTHR22950">
    <property type="entry name" value="AMINO ACID TRANSPORTER"/>
    <property type="match status" value="1"/>
</dbReference>
<feature type="transmembrane region" description="Helical" evidence="6">
    <location>
        <begin position="60"/>
        <end position="76"/>
    </location>
</feature>
<feature type="transmembrane region" description="Helical" evidence="6">
    <location>
        <begin position="82"/>
        <end position="102"/>
    </location>
</feature>
<dbReference type="KEGG" id="tasa:A1Q1_02681"/>
<dbReference type="Pfam" id="PF01490">
    <property type="entry name" value="Aa_trans"/>
    <property type="match status" value="1"/>
</dbReference>